<dbReference type="Gene3D" id="3.30.60.20">
    <property type="match status" value="1"/>
</dbReference>
<sequence length="1088" mass="123619">MATLSEEETIIHERFLQLKSAALTLLEEGGGRLSDQRLVRLGYDCLLDSLESVYKECSSSASLSKDKYVSRFLKKYKPVMEDFDKLRLKETDFITKGIIGQGHFGEVRVVQEKTTSQIYAMKIMKKTHILQQADATFFIEERDIMALGNSQWLTKLHYAFQDEKCLYLVMDYHPGGDLFTVMERKEMGMTEGEACFYTAEIICALHDLHQLGFVHRDVKPDNVLITRSGHIKLVDFGSASRLDENGKVVDYTLPVGTPEYISPEVLTSLDKKLTYGVSCDWWSVGIIMYELLFEVTPFEGSTTAETYANIMSYQTSLQIPEELSPEARSLIESLLVKPEKRLEYPDIVKHPFFKQVDWNNIASMTPPFVPVIKGPTDTSNFDSFDPVDDPADANMTYKSSRSFTGREPAIHWVQLHQLKCREELRAANEEKRSIRQESDIYRKQMMDLHRRLESERKERGTSNTKALQLLAEVRENNKIAKEMRDTENKELSEQVQSALVQLEQERVSAVKRCQRAHEELKKKQIELDCCTAKVSDLKSRLAHARERSKIDTAHLQDKLQRLSDDSKKRIMTLHNEYAELQDRFTAVNKELKQLKELQIKQENASSSARVSVTSSRELEELKVELETQKQLTDQYSAKVLECEKELSLKTVQCQEMEKSLDLEATLKQSLQDKYDAILKELKCYEEAEGEEPKTTPTSSNTDDNISSLQEELLIQKQLTDEYNFKVLEYEKELGMKTVECQEMTEALKLEQNLNNKLYDDIYHLRQEHGKLQAAHMKLSKQLKTQESRAAEASKETEQALQDKAVIEEALELERTRMQIQLAQFTKLIDYRHNTPSAAKKRSNPKKGLKLSRKKRDPEKERSEWMILKDIAKNSKDNKGDNRVSRSPSISSILVDQATPGGQSVRSTRNNKPSVTPGATSSLVCSSSVAPTPSKSGIKRSAPDSSSAVLEHNIPHRWVIKSGAFHKSHSCSTCSGSIKHTQKYAKCAYCSFVVHQKCTSNTPNSCGLPLQLAAHLYPTSPSKRQCSQAMEDDNKENASFVSTSSMDSKMRRLSIDLVRCNSSIMSTGTDLSITSSMLASNDSNDDSLV</sequence>
<keyword evidence="5" id="KW-0723">Serine/threonine-protein kinase</keyword>
<comment type="cofactor">
    <cofactor evidence="1">
        <name>Mg(2+)</name>
        <dbReference type="ChEBI" id="CHEBI:18420"/>
    </cofactor>
</comment>
<dbReference type="InterPro" id="IPR008271">
    <property type="entry name" value="Ser/Thr_kinase_AS"/>
</dbReference>
<feature type="binding site" evidence="17">
    <location>
        <position position="122"/>
    </location>
    <ligand>
        <name>ATP</name>
        <dbReference type="ChEBI" id="CHEBI:30616"/>
    </ligand>
</feature>
<protein>
    <recommendedName>
        <fullName evidence="3">non-specific serine/threonine protein kinase</fullName>
        <ecNumber evidence="3">2.7.11.1</ecNumber>
    </recommendedName>
</protein>
<comment type="catalytic activity">
    <reaction evidence="16">
        <text>L-seryl-[protein] + ATP = O-phospho-L-seryl-[protein] + ADP + H(+)</text>
        <dbReference type="Rhea" id="RHEA:17989"/>
        <dbReference type="Rhea" id="RHEA-COMP:9863"/>
        <dbReference type="Rhea" id="RHEA-COMP:11604"/>
        <dbReference type="ChEBI" id="CHEBI:15378"/>
        <dbReference type="ChEBI" id="CHEBI:29999"/>
        <dbReference type="ChEBI" id="CHEBI:30616"/>
        <dbReference type="ChEBI" id="CHEBI:83421"/>
        <dbReference type="ChEBI" id="CHEBI:456216"/>
        <dbReference type="EC" id="2.7.11.1"/>
    </reaction>
</comment>
<dbReference type="FunFam" id="1.10.510.10:FF:000751">
    <property type="entry name" value="Non-specific serine/threonine protein kinase"/>
    <property type="match status" value="1"/>
</dbReference>
<dbReference type="GO" id="GO:0005856">
    <property type="term" value="C:cytoskeleton"/>
    <property type="evidence" value="ECO:0007669"/>
    <property type="project" value="TreeGrafter"/>
</dbReference>
<keyword evidence="7" id="KW-0808">Transferase</keyword>
<dbReference type="SMART" id="SM00109">
    <property type="entry name" value="C1"/>
    <property type="match status" value="1"/>
</dbReference>
<feature type="region of interest" description="Disordered" evidence="19">
    <location>
        <begin position="833"/>
        <end position="948"/>
    </location>
</feature>
<dbReference type="GO" id="GO:0004674">
    <property type="term" value="F:protein serine/threonine kinase activity"/>
    <property type="evidence" value="ECO:0007669"/>
    <property type="project" value="UniProtKB-KW"/>
</dbReference>
<dbReference type="OrthoDB" id="2156623at2759"/>
<evidence type="ECO:0000256" key="19">
    <source>
        <dbReference type="SAM" id="MobiDB-lite"/>
    </source>
</evidence>
<name>A0A1X7TYL6_AMPQE</name>
<dbReference type="PROSITE" id="PS00107">
    <property type="entry name" value="PROTEIN_KINASE_ATP"/>
    <property type="match status" value="1"/>
</dbReference>
<dbReference type="Pfam" id="PF00130">
    <property type="entry name" value="C1_1"/>
    <property type="match status" value="1"/>
</dbReference>
<dbReference type="GO" id="GO:0005524">
    <property type="term" value="F:ATP binding"/>
    <property type="evidence" value="ECO:0007669"/>
    <property type="project" value="UniProtKB-UniRule"/>
</dbReference>
<evidence type="ECO:0000256" key="5">
    <source>
        <dbReference type="ARBA" id="ARBA00022527"/>
    </source>
</evidence>
<keyword evidence="6" id="KW-0597">Phosphoprotein</keyword>
<dbReference type="InterPro" id="IPR046349">
    <property type="entry name" value="C1-like_sf"/>
</dbReference>
<dbReference type="PANTHER" id="PTHR22988:SF71">
    <property type="entry name" value="CITRON RHO-INTERACTING KINASE"/>
    <property type="match status" value="1"/>
</dbReference>
<feature type="coiled-coil region" evidence="18">
    <location>
        <begin position="775"/>
        <end position="802"/>
    </location>
</feature>
<dbReference type="EC" id="2.7.11.1" evidence="3"/>
<evidence type="ECO:0000256" key="9">
    <source>
        <dbReference type="ARBA" id="ARBA00022741"/>
    </source>
</evidence>
<evidence type="ECO:0000256" key="15">
    <source>
        <dbReference type="ARBA" id="ARBA00047899"/>
    </source>
</evidence>
<dbReference type="SUPFAM" id="SSF57889">
    <property type="entry name" value="Cysteine-rich domain"/>
    <property type="match status" value="1"/>
</dbReference>
<keyword evidence="14 18" id="KW-0175">Coiled coil</keyword>
<dbReference type="GO" id="GO:0031032">
    <property type="term" value="P:actomyosin structure organization"/>
    <property type="evidence" value="ECO:0007669"/>
    <property type="project" value="TreeGrafter"/>
</dbReference>
<dbReference type="SMART" id="SM00220">
    <property type="entry name" value="S_TKc"/>
    <property type="match status" value="1"/>
</dbReference>
<dbReference type="FunFam" id="3.30.200.20:FF:000017">
    <property type="entry name" value="Non-specific serine/threonine protein kinase"/>
    <property type="match status" value="1"/>
</dbReference>
<dbReference type="EnsemblMetazoa" id="Aqu2.1.20507_001">
    <property type="protein sequence ID" value="Aqu2.1.20507_001"/>
    <property type="gene ID" value="Aqu2.1.20507"/>
</dbReference>
<evidence type="ECO:0000259" key="22">
    <source>
        <dbReference type="PROSITE" id="PS51285"/>
    </source>
</evidence>
<evidence type="ECO:0000256" key="6">
    <source>
        <dbReference type="ARBA" id="ARBA00022553"/>
    </source>
</evidence>
<evidence type="ECO:0000313" key="23">
    <source>
        <dbReference type="EnsemblMetazoa" id="Aqu2.1.20507_001"/>
    </source>
</evidence>
<feature type="domain" description="AGC-kinase C-terminal" evidence="22">
    <location>
        <begin position="354"/>
        <end position="407"/>
    </location>
</feature>
<keyword evidence="8" id="KW-0479">Metal-binding</keyword>
<dbReference type="InterPro" id="IPR000961">
    <property type="entry name" value="AGC-kinase_C"/>
</dbReference>
<feature type="coiled-coil region" evidence="18">
    <location>
        <begin position="470"/>
        <end position="519"/>
    </location>
</feature>
<dbReference type="STRING" id="400682.A0A1X7TYL6"/>
<organism evidence="23">
    <name type="scientific">Amphimedon queenslandica</name>
    <name type="common">Sponge</name>
    <dbReference type="NCBI Taxonomy" id="400682"/>
    <lineage>
        <taxon>Eukaryota</taxon>
        <taxon>Metazoa</taxon>
        <taxon>Porifera</taxon>
        <taxon>Demospongiae</taxon>
        <taxon>Heteroscleromorpha</taxon>
        <taxon>Haplosclerida</taxon>
        <taxon>Niphatidae</taxon>
        <taxon>Amphimedon</taxon>
    </lineage>
</organism>
<dbReference type="InterPro" id="IPR002219">
    <property type="entry name" value="PKC_DAG/PE"/>
</dbReference>
<evidence type="ECO:0000256" key="4">
    <source>
        <dbReference type="ARBA" id="ARBA00022490"/>
    </source>
</evidence>
<comment type="subcellular location">
    <subcellularLocation>
        <location evidence="2">Cytoplasm</location>
    </subcellularLocation>
</comment>
<feature type="compositionally biased region" description="Basic residues" evidence="19">
    <location>
        <begin position="838"/>
        <end position="854"/>
    </location>
</feature>
<dbReference type="SUPFAM" id="SSF56112">
    <property type="entry name" value="Protein kinase-like (PK-like)"/>
    <property type="match status" value="1"/>
</dbReference>
<dbReference type="InParanoid" id="A0A1X7TYL6"/>
<evidence type="ECO:0000256" key="14">
    <source>
        <dbReference type="ARBA" id="ARBA00023054"/>
    </source>
</evidence>
<evidence type="ECO:0000256" key="11">
    <source>
        <dbReference type="ARBA" id="ARBA00022777"/>
    </source>
</evidence>
<dbReference type="AlphaFoldDB" id="A0A1X7TYL6"/>
<dbReference type="PROSITE" id="PS00108">
    <property type="entry name" value="PROTEIN_KINASE_ST"/>
    <property type="match status" value="1"/>
</dbReference>
<evidence type="ECO:0000256" key="16">
    <source>
        <dbReference type="ARBA" id="ARBA00048679"/>
    </source>
</evidence>
<dbReference type="Gene3D" id="3.30.200.20">
    <property type="entry name" value="Phosphorylase Kinase, domain 1"/>
    <property type="match status" value="1"/>
</dbReference>
<reference evidence="23" key="1">
    <citation type="submission" date="2017-05" db="UniProtKB">
        <authorList>
            <consortium name="EnsemblMetazoa"/>
        </authorList>
    </citation>
    <scope>IDENTIFICATION</scope>
</reference>
<keyword evidence="10" id="KW-0863">Zinc-finger</keyword>
<keyword evidence="12" id="KW-0862">Zinc</keyword>
<dbReference type="PROSITE" id="PS50011">
    <property type="entry name" value="PROTEIN_KINASE_DOM"/>
    <property type="match status" value="1"/>
</dbReference>
<feature type="domain" description="Protein kinase" evidence="20">
    <location>
        <begin position="93"/>
        <end position="353"/>
    </location>
</feature>
<dbReference type="InterPro" id="IPR050839">
    <property type="entry name" value="Rho-assoc_Ser/Thr_Kinase"/>
</dbReference>
<keyword evidence="13 17" id="KW-0067">ATP-binding</keyword>
<evidence type="ECO:0000256" key="18">
    <source>
        <dbReference type="SAM" id="Coils"/>
    </source>
</evidence>
<feature type="domain" description="Phorbol-ester/DAG-type" evidence="21">
    <location>
        <begin position="954"/>
        <end position="1005"/>
    </location>
</feature>
<feature type="compositionally biased region" description="Polar residues" evidence="19">
    <location>
        <begin position="884"/>
        <end position="934"/>
    </location>
</feature>
<evidence type="ECO:0000256" key="12">
    <source>
        <dbReference type="ARBA" id="ARBA00022833"/>
    </source>
</evidence>
<proteinExistence type="predicted"/>
<dbReference type="Gene3D" id="1.10.510.10">
    <property type="entry name" value="Transferase(Phosphotransferase) domain 1"/>
    <property type="match status" value="1"/>
</dbReference>
<comment type="catalytic activity">
    <reaction evidence="15">
        <text>L-threonyl-[protein] + ATP = O-phospho-L-threonyl-[protein] + ADP + H(+)</text>
        <dbReference type="Rhea" id="RHEA:46608"/>
        <dbReference type="Rhea" id="RHEA-COMP:11060"/>
        <dbReference type="Rhea" id="RHEA-COMP:11605"/>
        <dbReference type="ChEBI" id="CHEBI:15378"/>
        <dbReference type="ChEBI" id="CHEBI:30013"/>
        <dbReference type="ChEBI" id="CHEBI:30616"/>
        <dbReference type="ChEBI" id="CHEBI:61977"/>
        <dbReference type="ChEBI" id="CHEBI:456216"/>
        <dbReference type="EC" id="2.7.11.1"/>
    </reaction>
</comment>
<feature type="coiled-coil region" evidence="18">
    <location>
        <begin position="563"/>
        <end position="638"/>
    </location>
</feature>
<feature type="compositionally biased region" description="Basic and acidic residues" evidence="19">
    <location>
        <begin position="869"/>
        <end position="883"/>
    </location>
</feature>
<dbReference type="GO" id="GO:0008270">
    <property type="term" value="F:zinc ion binding"/>
    <property type="evidence" value="ECO:0007669"/>
    <property type="project" value="UniProtKB-KW"/>
</dbReference>
<keyword evidence="9 17" id="KW-0547">Nucleotide-binding</keyword>
<dbReference type="InterPro" id="IPR017441">
    <property type="entry name" value="Protein_kinase_ATP_BS"/>
</dbReference>
<keyword evidence="4" id="KW-0963">Cytoplasm</keyword>
<evidence type="ECO:0000256" key="3">
    <source>
        <dbReference type="ARBA" id="ARBA00012513"/>
    </source>
</evidence>
<evidence type="ECO:0000256" key="10">
    <source>
        <dbReference type="ARBA" id="ARBA00022771"/>
    </source>
</evidence>
<keyword evidence="11" id="KW-0418">Kinase</keyword>
<evidence type="ECO:0000256" key="2">
    <source>
        <dbReference type="ARBA" id="ARBA00004496"/>
    </source>
</evidence>
<evidence type="ECO:0000259" key="21">
    <source>
        <dbReference type="PROSITE" id="PS50081"/>
    </source>
</evidence>
<evidence type="ECO:0000256" key="13">
    <source>
        <dbReference type="ARBA" id="ARBA00022840"/>
    </source>
</evidence>
<feature type="coiled-coil region" evidence="18">
    <location>
        <begin position="417"/>
        <end position="444"/>
    </location>
</feature>
<accession>A0A1X7TYL6</accession>
<dbReference type="GO" id="GO:0005737">
    <property type="term" value="C:cytoplasm"/>
    <property type="evidence" value="ECO:0007669"/>
    <property type="project" value="UniProtKB-SubCell"/>
</dbReference>
<dbReference type="PROSITE" id="PS50081">
    <property type="entry name" value="ZF_DAG_PE_2"/>
    <property type="match status" value="1"/>
</dbReference>
<dbReference type="PANTHER" id="PTHR22988">
    <property type="entry name" value="MYOTONIC DYSTROPHY S/T KINASE-RELATED"/>
    <property type="match status" value="1"/>
</dbReference>
<dbReference type="SMART" id="SM00133">
    <property type="entry name" value="S_TK_X"/>
    <property type="match status" value="1"/>
</dbReference>
<evidence type="ECO:0000256" key="17">
    <source>
        <dbReference type="PROSITE-ProRule" id="PRU10141"/>
    </source>
</evidence>
<evidence type="ECO:0000256" key="1">
    <source>
        <dbReference type="ARBA" id="ARBA00001946"/>
    </source>
</evidence>
<evidence type="ECO:0000256" key="7">
    <source>
        <dbReference type="ARBA" id="ARBA00022679"/>
    </source>
</evidence>
<dbReference type="PROSITE" id="PS51285">
    <property type="entry name" value="AGC_KINASE_CTER"/>
    <property type="match status" value="1"/>
</dbReference>
<dbReference type="eggNOG" id="KOG0612">
    <property type="taxonomic scope" value="Eukaryota"/>
</dbReference>
<dbReference type="InterPro" id="IPR000719">
    <property type="entry name" value="Prot_kinase_dom"/>
</dbReference>
<evidence type="ECO:0000259" key="20">
    <source>
        <dbReference type="PROSITE" id="PS50011"/>
    </source>
</evidence>
<dbReference type="Pfam" id="PF00069">
    <property type="entry name" value="Pkinase"/>
    <property type="match status" value="1"/>
</dbReference>
<evidence type="ECO:0000256" key="8">
    <source>
        <dbReference type="ARBA" id="ARBA00022723"/>
    </source>
</evidence>
<dbReference type="InterPro" id="IPR011009">
    <property type="entry name" value="Kinase-like_dom_sf"/>
</dbReference>